<dbReference type="SUPFAM" id="SSF103190">
    <property type="entry name" value="Sensory domain-like"/>
    <property type="match status" value="2"/>
</dbReference>
<dbReference type="InterPro" id="IPR052163">
    <property type="entry name" value="DGC-Regulatory_Protein"/>
</dbReference>
<keyword evidence="4" id="KW-0547">Nucleotide-binding</keyword>
<reference evidence="11 12" key="1">
    <citation type="submission" date="2017-03" db="EMBL/GenBank/DDBJ databases">
        <title>Genome sequencing of Shewanella japonica KCTC 22435.</title>
        <authorList>
            <person name="Kim K.M."/>
        </authorList>
    </citation>
    <scope>NUCLEOTIDE SEQUENCE [LARGE SCALE GENOMIC DNA]</scope>
    <source>
        <strain evidence="11 12">KCTC 22435</strain>
    </source>
</reference>
<evidence type="ECO:0000256" key="1">
    <source>
        <dbReference type="ARBA" id="ARBA00004370"/>
    </source>
</evidence>
<evidence type="ECO:0008006" key="13">
    <source>
        <dbReference type="Google" id="ProtNLM"/>
    </source>
</evidence>
<dbReference type="SUPFAM" id="SSF55785">
    <property type="entry name" value="PYP-like sensor domain (PAS domain)"/>
    <property type="match status" value="1"/>
</dbReference>
<dbReference type="InterPro" id="IPR029787">
    <property type="entry name" value="Nucleotide_cyclase"/>
</dbReference>
<dbReference type="NCBIfam" id="TIGR00254">
    <property type="entry name" value="GGDEF"/>
    <property type="match status" value="1"/>
</dbReference>
<dbReference type="Gene3D" id="3.30.450.20">
    <property type="entry name" value="PAS domain"/>
    <property type="match status" value="3"/>
</dbReference>
<evidence type="ECO:0000313" key="12">
    <source>
        <dbReference type="Proteomes" id="UP000191820"/>
    </source>
</evidence>
<keyword evidence="8" id="KW-0812">Transmembrane</keyword>
<proteinExistence type="predicted"/>
<keyword evidence="8" id="KW-0472">Membrane</keyword>
<dbReference type="Pfam" id="PF21623">
    <property type="entry name" value="HK_sensor_dom_bact"/>
    <property type="match status" value="1"/>
</dbReference>
<dbReference type="SMART" id="SM00091">
    <property type="entry name" value="PAS"/>
    <property type="match status" value="1"/>
</dbReference>
<dbReference type="InterPro" id="IPR048760">
    <property type="entry name" value="VP0354-like_sensor_dom"/>
</dbReference>
<comment type="subcellular location">
    <subcellularLocation>
        <location evidence="1">Membrane</location>
    </subcellularLocation>
</comment>
<keyword evidence="6" id="KW-0067">ATP-binding</keyword>
<evidence type="ECO:0000313" key="11">
    <source>
        <dbReference type="EMBL" id="ARD20477.1"/>
    </source>
</evidence>
<dbReference type="SUPFAM" id="SSF55073">
    <property type="entry name" value="Nucleotide cyclase"/>
    <property type="match status" value="1"/>
</dbReference>
<dbReference type="EMBL" id="CP020472">
    <property type="protein sequence ID" value="ARD20477.1"/>
    <property type="molecule type" value="Genomic_DNA"/>
</dbReference>
<organism evidence="11 12">
    <name type="scientific">Shewanella japonica</name>
    <dbReference type="NCBI Taxonomy" id="93973"/>
    <lineage>
        <taxon>Bacteria</taxon>
        <taxon>Pseudomonadati</taxon>
        <taxon>Pseudomonadota</taxon>
        <taxon>Gammaproteobacteria</taxon>
        <taxon>Alteromonadales</taxon>
        <taxon>Shewanellaceae</taxon>
        <taxon>Shewanella</taxon>
    </lineage>
</organism>
<keyword evidence="12" id="KW-1185">Reference proteome</keyword>
<evidence type="ECO:0000259" key="10">
    <source>
        <dbReference type="PROSITE" id="PS50887"/>
    </source>
</evidence>
<dbReference type="Pfam" id="PF00990">
    <property type="entry name" value="GGDEF"/>
    <property type="match status" value="1"/>
</dbReference>
<dbReference type="InterPro" id="IPR000014">
    <property type="entry name" value="PAS"/>
</dbReference>
<evidence type="ECO:0000256" key="4">
    <source>
        <dbReference type="ARBA" id="ARBA00022741"/>
    </source>
</evidence>
<keyword evidence="3" id="KW-0808">Transferase</keyword>
<evidence type="ECO:0000256" key="3">
    <source>
        <dbReference type="ARBA" id="ARBA00022679"/>
    </source>
</evidence>
<dbReference type="InterPro" id="IPR043128">
    <property type="entry name" value="Rev_trsase/Diguanyl_cyclase"/>
</dbReference>
<evidence type="ECO:0000256" key="7">
    <source>
        <dbReference type="ARBA" id="ARBA00023012"/>
    </source>
</evidence>
<keyword evidence="7" id="KW-0902">Two-component regulatory system</keyword>
<dbReference type="PROSITE" id="PS50113">
    <property type="entry name" value="PAC"/>
    <property type="match status" value="1"/>
</dbReference>
<dbReference type="PANTHER" id="PTHR46663">
    <property type="entry name" value="DIGUANYLATE CYCLASE DGCT-RELATED"/>
    <property type="match status" value="1"/>
</dbReference>
<evidence type="ECO:0000256" key="6">
    <source>
        <dbReference type="ARBA" id="ARBA00022840"/>
    </source>
</evidence>
<dbReference type="PANTHER" id="PTHR46663:SF4">
    <property type="entry name" value="DIGUANYLATE CYCLASE DGCT-RELATED"/>
    <property type="match status" value="1"/>
</dbReference>
<dbReference type="Pfam" id="PF13426">
    <property type="entry name" value="PAS_9"/>
    <property type="match status" value="1"/>
</dbReference>
<dbReference type="Gene3D" id="3.30.70.270">
    <property type="match status" value="1"/>
</dbReference>
<feature type="transmembrane region" description="Helical" evidence="8">
    <location>
        <begin position="12"/>
        <end position="32"/>
    </location>
</feature>
<feature type="domain" description="PAC" evidence="9">
    <location>
        <begin position="417"/>
        <end position="469"/>
    </location>
</feature>
<dbReference type="PROSITE" id="PS50887">
    <property type="entry name" value="GGDEF"/>
    <property type="match status" value="1"/>
</dbReference>
<dbReference type="SMART" id="SM00267">
    <property type="entry name" value="GGDEF"/>
    <property type="match status" value="1"/>
</dbReference>
<dbReference type="Proteomes" id="UP000191820">
    <property type="component" value="Chromosome"/>
</dbReference>
<dbReference type="InterPro" id="IPR035965">
    <property type="entry name" value="PAS-like_dom_sf"/>
</dbReference>
<keyword evidence="2" id="KW-0597">Phosphoprotein</keyword>
<feature type="domain" description="GGDEF" evidence="10">
    <location>
        <begin position="502"/>
        <end position="626"/>
    </location>
</feature>
<evidence type="ECO:0000256" key="5">
    <source>
        <dbReference type="ARBA" id="ARBA00022777"/>
    </source>
</evidence>
<sequence length="645" mass="73246">MQQTQRRKNIRVFKLIFSVILMFSISVGFYIFNQYQKIENDEMKRINDKHSQRLTFSTDKLAAVIEGVDDIIKKLTTSPQIMKFTEQPSQSSRDTLENMFYFVAKNEAIYSQIRYINNDGIELIRVNNLGVQPLRVPTAQLQNKSQRPYFVYAKQLKQGEVGTWPVDLEIENGELSQPIQASMRIISPVYHQQKRQGFMVINLSISNMLSAIDGLHQDNVVTKIFEHQGHLLASDQPNETLDNLLHNKAGSSLAELMPNLWKQIQSSENGRLTQDDAVYSYARLSLGEAYSPLGQYIVISSPTDSPYVQQQKQHLLVNGLLILLLIAGICGYIFKLYNQHENELANSQLIEAAFNGVAGVIITNPQFALIKVNQEFVRVSGYTQKQLLNKSLYQLNLSLNEHQVAAIKIQLEKDDLWKGEIVGHNKSGLQYTLITRIQTLKNNIGQVKKYVITFIDITQRKLLEEELRNQSESDPLTGVWNRRKFDKELDNLTVYTKRYPDYQACLGIIDIDHFKVINDKHGHDAGDVALQKLAHFLNQQCRETDIVARIGGEEFAVLMPHTSAAQAEAVLNRLCRIIDANSQFPFTISGGVTKVKDDATLAYKHADIAMYRAKKAGRNQVIQYDATTTSNTQIRMTSSSKLSVV</sequence>
<keyword evidence="8" id="KW-1133">Transmembrane helix</keyword>
<evidence type="ECO:0000256" key="8">
    <source>
        <dbReference type="SAM" id="Phobius"/>
    </source>
</evidence>
<dbReference type="InterPro" id="IPR029151">
    <property type="entry name" value="Sensor-like_sf"/>
</dbReference>
<protein>
    <recommendedName>
        <fullName evidence="13">Diguanylate cyclase</fullName>
    </recommendedName>
</protein>
<evidence type="ECO:0000259" key="9">
    <source>
        <dbReference type="PROSITE" id="PS50113"/>
    </source>
</evidence>
<dbReference type="InterPro" id="IPR000700">
    <property type="entry name" value="PAS-assoc_C"/>
</dbReference>
<keyword evidence="5" id="KW-0418">Kinase</keyword>
<accession>A0ABM6JFN5</accession>
<dbReference type="InterPro" id="IPR000160">
    <property type="entry name" value="GGDEF_dom"/>
</dbReference>
<name>A0ABM6JFN5_9GAMM</name>
<dbReference type="NCBIfam" id="TIGR00229">
    <property type="entry name" value="sensory_box"/>
    <property type="match status" value="1"/>
</dbReference>
<gene>
    <name evidence="11" type="ORF">SJ2017_0128</name>
</gene>
<dbReference type="RefSeq" id="WP_080914564.1">
    <property type="nucleotide sequence ID" value="NZ_CP020472.1"/>
</dbReference>
<evidence type="ECO:0000256" key="2">
    <source>
        <dbReference type="ARBA" id="ARBA00022553"/>
    </source>
</evidence>
<dbReference type="CDD" id="cd00130">
    <property type="entry name" value="PAS"/>
    <property type="match status" value="1"/>
</dbReference>
<dbReference type="CDD" id="cd01949">
    <property type="entry name" value="GGDEF"/>
    <property type="match status" value="1"/>
</dbReference>